<sequence length="345" mass="39203">MNTGKLRGKNSGYNSESNEWSKKAASNAPAARHELATASARPPPRSPPPEASTLADSWATPSAILSATWSSMTIFEMRSNSRSNEPTVTNASSVLSTHVCNANVCNCHGHSAAWRRFKRNQSCPRLAVVVLPSIPKYWRSRAISASWLSVLFNLSDSDILEVSSTSTAVLTTVTPPQPATTKLLYNDPTPAGSKMYKGRNHQRESAQKFVQQRHLELCIRVPVHRSRWRWLDDEQFQRVFISQRIHHSQRCWQLSHALVVFDTAVKRFRDNPLQPLFIENHTFQRLGQFFQNFLLAQLNANKQTRLLMAAEEKIHLFTEQLCNLIRHENYANTAQQIRAGRFDIE</sequence>
<proteinExistence type="predicted"/>
<feature type="compositionally biased region" description="Pro residues" evidence="1">
    <location>
        <begin position="41"/>
        <end position="50"/>
    </location>
</feature>
<feature type="region of interest" description="Disordered" evidence="1">
    <location>
        <begin position="1"/>
        <end position="55"/>
    </location>
</feature>
<organism evidence="2 3">
    <name type="scientific">Trichinella nativa</name>
    <dbReference type="NCBI Taxonomy" id="6335"/>
    <lineage>
        <taxon>Eukaryota</taxon>
        <taxon>Metazoa</taxon>
        <taxon>Ecdysozoa</taxon>
        <taxon>Nematoda</taxon>
        <taxon>Enoplea</taxon>
        <taxon>Dorylaimia</taxon>
        <taxon>Trichinellida</taxon>
        <taxon>Trichinellidae</taxon>
        <taxon>Trichinella</taxon>
    </lineage>
</organism>
<dbReference type="Proteomes" id="UP000054721">
    <property type="component" value="Unassembled WGS sequence"/>
</dbReference>
<dbReference type="AlphaFoldDB" id="A0A0V1L0K6"/>
<reference evidence="2 3" key="1">
    <citation type="submission" date="2015-05" db="EMBL/GenBank/DDBJ databases">
        <title>Evolution of Trichinella species and genotypes.</title>
        <authorList>
            <person name="Korhonen P.K."/>
            <person name="Edoardo P."/>
            <person name="Giuseppe L.R."/>
            <person name="Gasser R.B."/>
        </authorList>
    </citation>
    <scope>NUCLEOTIDE SEQUENCE [LARGE SCALE GENOMIC DNA]</scope>
    <source>
        <strain evidence="2">ISS10</strain>
    </source>
</reference>
<dbReference type="EMBL" id="JYDW01000174">
    <property type="protein sequence ID" value="KRZ53088.1"/>
    <property type="molecule type" value="Genomic_DNA"/>
</dbReference>
<name>A0A0V1L0K6_9BILA</name>
<accession>A0A0V1L0K6</accession>
<keyword evidence="3" id="KW-1185">Reference proteome</keyword>
<protein>
    <submittedName>
        <fullName evidence="2">Uncharacterized protein</fullName>
    </submittedName>
</protein>
<dbReference type="OrthoDB" id="527344at2759"/>
<evidence type="ECO:0000256" key="1">
    <source>
        <dbReference type="SAM" id="MobiDB-lite"/>
    </source>
</evidence>
<evidence type="ECO:0000313" key="3">
    <source>
        <dbReference type="Proteomes" id="UP000054721"/>
    </source>
</evidence>
<gene>
    <name evidence="2" type="ORF">T02_10019</name>
</gene>
<evidence type="ECO:0000313" key="2">
    <source>
        <dbReference type="EMBL" id="KRZ53088.1"/>
    </source>
</evidence>
<comment type="caution">
    <text evidence="2">The sequence shown here is derived from an EMBL/GenBank/DDBJ whole genome shotgun (WGS) entry which is preliminary data.</text>
</comment>